<dbReference type="PANTHER" id="PTHR10039">
    <property type="entry name" value="AMELOGENIN"/>
    <property type="match status" value="1"/>
</dbReference>
<comment type="caution">
    <text evidence="3">The sequence shown here is derived from an EMBL/GenBank/DDBJ whole genome shotgun (WGS) entry which is preliminary data.</text>
</comment>
<name>A0AAD6BWW3_9EURO</name>
<dbReference type="PANTHER" id="PTHR10039:SF14">
    <property type="entry name" value="NACHT DOMAIN-CONTAINING PROTEIN"/>
    <property type="match status" value="1"/>
</dbReference>
<dbReference type="Proteomes" id="UP001213681">
    <property type="component" value="Unassembled WGS sequence"/>
</dbReference>
<proteinExistence type="predicted"/>
<gene>
    <name evidence="3" type="ORF">N7458_012697</name>
</gene>
<accession>A0AAD6BWW3</accession>
<dbReference type="Pfam" id="PF24883">
    <property type="entry name" value="NPHP3_N"/>
    <property type="match status" value="1"/>
</dbReference>
<dbReference type="RefSeq" id="XP_056760832.1">
    <property type="nucleotide sequence ID" value="XM_056916078.1"/>
</dbReference>
<reference evidence="3" key="1">
    <citation type="submission" date="2022-12" db="EMBL/GenBank/DDBJ databases">
        <authorList>
            <person name="Petersen C."/>
        </authorList>
    </citation>
    <scope>NUCLEOTIDE SEQUENCE</scope>
    <source>
        <strain evidence="3">IBT 16125</strain>
    </source>
</reference>
<dbReference type="AlphaFoldDB" id="A0AAD6BWW3"/>
<evidence type="ECO:0000313" key="3">
    <source>
        <dbReference type="EMBL" id="KAJ5433541.1"/>
    </source>
</evidence>
<dbReference type="Gene3D" id="3.40.50.300">
    <property type="entry name" value="P-loop containing nucleotide triphosphate hydrolases"/>
    <property type="match status" value="1"/>
</dbReference>
<keyword evidence="1" id="KW-0677">Repeat</keyword>
<evidence type="ECO:0000259" key="2">
    <source>
        <dbReference type="Pfam" id="PF24883"/>
    </source>
</evidence>
<feature type="domain" description="Nephrocystin 3-like N-terminal" evidence="2">
    <location>
        <begin position="49"/>
        <end position="213"/>
    </location>
</feature>
<sequence>MQTGINNGTINAHFLHADPLDKLPIVKGAEFDSYTNQHQDECLPGTRTELLNEVAEWAVSPEGKLIFWLNGMAGTGKSTISRTVARRLEEEKILGASFFFKRGEGDRGNAIKIFPTIARQLAKSIPQLTPGVRKAIDNNSDIGTKGLKEQFDKILLQPLLDLDSSALSVLNVVILMDALDECDVDKDVRLILQLLPRLQNSKAMRLRVLLTSRPELPIRLGFKKLAHQDHEDLMIA</sequence>
<dbReference type="EMBL" id="JAPVEA010000009">
    <property type="protein sequence ID" value="KAJ5433541.1"/>
    <property type="molecule type" value="Genomic_DNA"/>
</dbReference>
<dbReference type="GeneID" id="81606321"/>
<organism evidence="3 4">
    <name type="scientific">Penicillium daleae</name>
    <dbReference type="NCBI Taxonomy" id="63821"/>
    <lineage>
        <taxon>Eukaryota</taxon>
        <taxon>Fungi</taxon>
        <taxon>Dikarya</taxon>
        <taxon>Ascomycota</taxon>
        <taxon>Pezizomycotina</taxon>
        <taxon>Eurotiomycetes</taxon>
        <taxon>Eurotiomycetidae</taxon>
        <taxon>Eurotiales</taxon>
        <taxon>Aspergillaceae</taxon>
        <taxon>Penicillium</taxon>
    </lineage>
</organism>
<keyword evidence="4" id="KW-1185">Reference proteome</keyword>
<dbReference type="InterPro" id="IPR056884">
    <property type="entry name" value="NPHP3-like_N"/>
</dbReference>
<protein>
    <recommendedName>
        <fullName evidence="2">Nephrocystin 3-like N-terminal domain-containing protein</fullName>
    </recommendedName>
</protein>
<evidence type="ECO:0000313" key="4">
    <source>
        <dbReference type="Proteomes" id="UP001213681"/>
    </source>
</evidence>
<reference evidence="3" key="2">
    <citation type="journal article" date="2023" name="IMA Fungus">
        <title>Comparative genomic study of the Penicillium genus elucidates a diverse pangenome and 15 lateral gene transfer events.</title>
        <authorList>
            <person name="Petersen C."/>
            <person name="Sorensen T."/>
            <person name="Nielsen M.R."/>
            <person name="Sondergaard T.E."/>
            <person name="Sorensen J.L."/>
            <person name="Fitzpatrick D.A."/>
            <person name="Frisvad J.C."/>
            <person name="Nielsen K.L."/>
        </authorList>
    </citation>
    <scope>NUCLEOTIDE SEQUENCE</scope>
    <source>
        <strain evidence="3">IBT 16125</strain>
    </source>
</reference>
<dbReference type="SUPFAM" id="SSF52540">
    <property type="entry name" value="P-loop containing nucleoside triphosphate hydrolases"/>
    <property type="match status" value="1"/>
</dbReference>
<dbReference type="InterPro" id="IPR027417">
    <property type="entry name" value="P-loop_NTPase"/>
</dbReference>
<evidence type="ECO:0000256" key="1">
    <source>
        <dbReference type="ARBA" id="ARBA00022737"/>
    </source>
</evidence>